<dbReference type="SMR" id="H2KYK5"/>
<dbReference type="CDD" id="cd00121">
    <property type="entry name" value="MATH"/>
    <property type="match status" value="4"/>
</dbReference>
<dbReference type="PROSITE" id="PS50144">
    <property type="entry name" value="MATH"/>
    <property type="match status" value="2"/>
</dbReference>
<dbReference type="Pfam" id="PF00917">
    <property type="entry name" value="MATH"/>
    <property type="match status" value="5"/>
</dbReference>
<dbReference type="ExpressionAtlas" id="H2KYK5">
    <property type="expression patterns" value="baseline and differential"/>
</dbReference>
<dbReference type="InParanoid" id="H2KYK5"/>
<dbReference type="PaxDb" id="6239-C08F1.4a"/>
<evidence type="ECO:0000313" key="4">
    <source>
        <dbReference type="WormBase" id="C08F1.4a"/>
    </source>
</evidence>
<dbReference type="Gene3D" id="2.60.210.10">
    <property type="entry name" value="Apoptosis, Tumor Necrosis Factor Receptor Associated Protein 2, Chain A"/>
    <property type="match status" value="3"/>
</dbReference>
<feature type="domain" description="MATH" evidence="1">
    <location>
        <begin position="1"/>
        <end position="29"/>
    </location>
</feature>
<dbReference type="SUPFAM" id="SSF49599">
    <property type="entry name" value="TRAF domain-like"/>
    <property type="match status" value="3"/>
</dbReference>
<reference evidence="2 3" key="1">
    <citation type="journal article" date="1998" name="Science">
        <title>Genome sequence of the nematode C. elegans: a platform for investigating biology.</title>
        <authorList>
            <consortium name="The C. elegans sequencing consortium"/>
            <person name="Sulson J.E."/>
            <person name="Waterston R."/>
        </authorList>
    </citation>
    <scope>NUCLEOTIDE SEQUENCE [LARGE SCALE GENOMIC DNA]</scope>
    <source>
        <strain evidence="2 3">Bristol N2</strain>
    </source>
</reference>
<dbReference type="InterPro" id="IPR008974">
    <property type="entry name" value="TRAF-like"/>
</dbReference>
<evidence type="ECO:0000259" key="1">
    <source>
        <dbReference type="PROSITE" id="PS50144"/>
    </source>
</evidence>
<proteinExistence type="predicted"/>
<dbReference type="SMART" id="SM00061">
    <property type="entry name" value="MATH"/>
    <property type="match status" value="4"/>
</dbReference>
<dbReference type="GeneID" id="173547"/>
<dbReference type="CTD" id="173547"/>
<accession>H2KYK5</accession>
<dbReference type="WormBase" id="C08F1.4a">
    <property type="protein sequence ID" value="CE27059"/>
    <property type="gene ID" value="WBGene00015608"/>
    <property type="gene designation" value="math-3"/>
</dbReference>
<evidence type="ECO:0000313" key="2">
    <source>
        <dbReference type="EMBL" id="CCD63710.1"/>
    </source>
</evidence>
<evidence type="ECO:0000313" key="3">
    <source>
        <dbReference type="Proteomes" id="UP000001940"/>
    </source>
</evidence>
<organism evidence="2 3">
    <name type="scientific">Caenorhabditis elegans</name>
    <dbReference type="NCBI Taxonomy" id="6239"/>
    <lineage>
        <taxon>Eukaryota</taxon>
        <taxon>Metazoa</taxon>
        <taxon>Ecdysozoa</taxon>
        <taxon>Nematoda</taxon>
        <taxon>Chromadorea</taxon>
        <taxon>Rhabditida</taxon>
        <taxon>Rhabditina</taxon>
        <taxon>Rhabditomorpha</taxon>
        <taxon>Rhabditoidea</taxon>
        <taxon>Rhabditidae</taxon>
        <taxon>Peloderinae</taxon>
        <taxon>Caenorhabditis</taxon>
    </lineage>
</organism>
<dbReference type="AlphaFoldDB" id="H2KYK5"/>
<dbReference type="PANTHER" id="PTHR46308">
    <property type="entry name" value="MATH (MEPRIN-ASSOCIATED TRAF HOMOLOGY) DOMAIN CONTAINING"/>
    <property type="match status" value="1"/>
</dbReference>
<dbReference type="FunCoup" id="H2KYK5">
    <property type="interactions" value="2"/>
</dbReference>
<dbReference type="PANTHER" id="PTHR46308:SF1">
    <property type="entry name" value="MATH DOMAIN-CONTAINING PROTEIN"/>
    <property type="match status" value="1"/>
</dbReference>
<gene>
    <name evidence="2 4" type="primary">math-3</name>
    <name evidence="4" type="ORF">C08F1.4</name>
    <name evidence="2" type="ORF">CELE_C08F1.4</name>
</gene>
<dbReference type="InterPro" id="IPR002083">
    <property type="entry name" value="MATH/TRAF_dom"/>
</dbReference>
<protein>
    <submittedName>
        <fullName evidence="2">MATH domain-containing protein</fullName>
    </submittedName>
</protein>
<feature type="domain" description="MATH" evidence="1">
    <location>
        <begin position="330"/>
        <end position="447"/>
    </location>
</feature>
<dbReference type="HOGENOM" id="CLU_622931_0_0_1"/>
<dbReference type="PhylomeDB" id="H2KYK5"/>
<dbReference type="Bgee" id="WBGene00015608">
    <property type="expression patterns" value="Expressed in larva and 3 other cell types or tissues"/>
</dbReference>
<dbReference type="STRING" id="6239.C08F1.4a.3"/>
<dbReference type="EMBL" id="BX284602">
    <property type="protein sequence ID" value="CCD63710.1"/>
    <property type="molecule type" value="Genomic_DNA"/>
</dbReference>
<keyword evidence="3" id="KW-1185">Reference proteome</keyword>
<dbReference type="AGR" id="WB:WBGene00015608"/>
<sequence length="520" mass="61377">MKGYRKLMKWEKLVSNHLVNDSVTVEADLNVFNLAGYKIFDKSTTKKFVLSQQFSDVSRIEEGESRFSRFEKRFNIPWRIELQRVSGFLEIHLHRGIEIEKPDDVFTIIKADCWFNLVSTNGKNLMRQMSAVFCRDVDMESLKKVIRWDDMMTDYVINDSFIIEAHIEILRIIEKKNFSPNWLSYMKPVFYERCFYITCKVNNVSRFQDGEKQWGNTELRYDIPWRIQTKRSLDFLELYLFCDEDDNVSKKLIQTKCTFNLVSTNGNNYRRTSKLCFEKPGGQGISGFFKWNDMIESFLNPLEDSLIVEAHVKIFMVEEFSRKILQNERSFLMSHVVRNVSNMVEGGVIFSASQEWYDIPWSISMKYINGFVELLLSCDKELNAHEAWSIETNFQLILVGANGKRLTDYFEHTFEKPDSIGDSKLIRWEDMLDQYAVEDSLTVEARVNFIMLIEPQPEYSFIMSHTVKNLSNVHEGEFHFSKTEKHCDAPWRISLKKEEMCLLIYLHCDKLLSNDEHWSV</sequence>
<dbReference type="RefSeq" id="NP_001379639.1">
    <property type="nucleotide sequence ID" value="NM_001393011.1"/>
</dbReference>
<name>H2KYK5_CAEEL</name>
<dbReference type="Proteomes" id="UP000001940">
    <property type="component" value="Chromosome II"/>
</dbReference>